<protein>
    <recommendedName>
        <fullName evidence="2">C2H2-type domain-containing protein</fullName>
    </recommendedName>
</protein>
<sequence>MVHIYAPTQSRHALAIRFKALPILRRIYDTLKWSNCARCKLEFYAVDKAQEHFETVCPDLWCHLCRASFEDLQKTRQHMFAHRDLSSRCPRCAFDAGRGGDIVRHWMETGCHRECPVCKVWYYHESYDVHLELNPYCRRVTFTSEPTQPAQASNESEQQALVLFEPQVYKGAQVEKKDGMDTKTASSHPGLTGSDPHSHRMCPPAISTPSGPPVSNASNQQMNFPKRNDQRQVTCPGCTREFPLPASMISHLEAGSCLSMIDFLDVNYTFATYTKADRLLIPDHRKSLGGLLNCKDIQATRPFRCCGNRCGLTFSVLSGLIQHSYSGCSPTCGRQGIMQHLIINVYYQSVLRKIHKMALKGPATIFVRPPPYEADQNFLPLPERWEPAFSKLKSYLLTAVAGISCGKPDNQGRNFLFFQNPRTMEKILANIENSVAWLRGELRKIEPEQNERHGNDPGKVLVCFGTSDETHSLSRFLVDVDKFKNVLRKELLETPLQLHTYYGSFQAS</sequence>
<comment type="caution">
    <text evidence="3">The sequence shown here is derived from an EMBL/GenBank/DDBJ whole genome shotgun (WGS) entry which is preliminary data.</text>
</comment>
<evidence type="ECO:0000313" key="3">
    <source>
        <dbReference type="EMBL" id="KAK6516667.1"/>
    </source>
</evidence>
<evidence type="ECO:0000313" key="4">
    <source>
        <dbReference type="Proteomes" id="UP001307849"/>
    </source>
</evidence>
<reference evidence="3 4" key="1">
    <citation type="submission" date="2019-10" db="EMBL/GenBank/DDBJ databases">
        <authorList>
            <person name="Palmer J.M."/>
        </authorList>
    </citation>
    <scope>NUCLEOTIDE SEQUENCE [LARGE SCALE GENOMIC DNA]</scope>
    <source>
        <strain evidence="3 4">TWF506</strain>
    </source>
</reference>
<dbReference type="AlphaFoldDB" id="A0AAN8P336"/>
<dbReference type="PROSITE" id="PS00028">
    <property type="entry name" value="ZINC_FINGER_C2H2_1"/>
    <property type="match status" value="1"/>
</dbReference>
<feature type="region of interest" description="Disordered" evidence="1">
    <location>
        <begin position="176"/>
        <end position="232"/>
    </location>
</feature>
<organism evidence="3 4">
    <name type="scientific">Arthrobotrys conoides</name>
    <dbReference type="NCBI Taxonomy" id="74498"/>
    <lineage>
        <taxon>Eukaryota</taxon>
        <taxon>Fungi</taxon>
        <taxon>Dikarya</taxon>
        <taxon>Ascomycota</taxon>
        <taxon>Pezizomycotina</taxon>
        <taxon>Orbiliomycetes</taxon>
        <taxon>Orbiliales</taxon>
        <taxon>Orbiliaceae</taxon>
        <taxon>Arthrobotrys</taxon>
    </lineage>
</organism>
<feature type="compositionally biased region" description="Polar residues" evidence="1">
    <location>
        <begin position="207"/>
        <end position="223"/>
    </location>
</feature>
<proteinExistence type="predicted"/>
<dbReference type="EMBL" id="JAVHJM010000003">
    <property type="protein sequence ID" value="KAK6516667.1"/>
    <property type="molecule type" value="Genomic_DNA"/>
</dbReference>
<gene>
    <name evidence="3" type="ORF">TWF506_006562</name>
</gene>
<keyword evidence="4" id="KW-1185">Reference proteome</keyword>
<accession>A0AAN8P336</accession>
<dbReference type="InterPro" id="IPR013087">
    <property type="entry name" value="Znf_C2H2_type"/>
</dbReference>
<evidence type="ECO:0000256" key="1">
    <source>
        <dbReference type="SAM" id="MobiDB-lite"/>
    </source>
</evidence>
<evidence type="ECO:0000259" key="2">
    <source>
        <dbReference type="PROSITE" id="PS00028"/>
    </source>
</evidence>
<feature type="domain" description="C2H2-type" evidence="2">
    <location>
        <begin position="62"/>
        <end position="82"/>
    </location>
</feature>
<name>A0AAN8P336_9PEZI</name>
<dbReference type="Proteomes" id="UP001307849">
    <property type="component" value="Unassembled WGS sequence"/>
</dbReference>